<proteinExistence type="inferred from homology"/>
<dbReference type="GO" id="GO:0004499">
    <property type="term" value="F:N,N-dimethylaniline monooxygenase activity"/>
    <property type="evidence" value="ECO:0007669"/>
    <property type="project" value="InterPro"/>
</dbReference>
<name>A0A255DXJ4_9MYCO</name>
<dbReference type="Proteomes" id="UP000216063">
    <property type="component" value="Unassembled WGS sequence"/>
</dbReference>
<protein>
    <recommendedName>
        <fullName evidence="7">4-hydroxyacetophenone monooxygenase</fullName>
    </recommendedName>
</protein>
<dbReference type="GO" id="GO:0050660">
    <property type="term" value="F:flavin adenine dinucleotide binding"/>
    <property type="evidence" value="ECO:0007669"/>
    <property type="project" value="InterPro"/>
</dbReference>
<dbReference type="OrthoDB" id="5168853at2"/>
<evidence type="ECO:0000256" key="2">
    <source>
        <dbReference type="ARBA" id="ARBA00022630"/>
    </source>
</evidence>
<dbReference type="Gene3D" id="3.50.50.60">
    <property type="entry name" value="FAD/NAD(P)-binding domain"/>
    <property type="match status" value="2"/>
</dbReference>
<gene>
    <name evidence="5" type="ORF">CG716_05595</name>
</gene>
<evidence type="ECO:0000256" key="1">
    <source>
        <dbReference type="ARBA" id="ARBA00010139"/>
    </source>
</evidence>
<dbReference type="SUPFAM" id="SSF51905">
    <property type="entry name" value="FAD/NAD(P)-binding domain"/>
    <property type="match status" value="2"/>
</dbReference>
<dbReference type="PRINTS" id="PR00419">
    <property type="entry name" value="ADXRDTASE"/>
</dbReference>
<dbReference type="InterPro" id="IPR036188">
    <property type="entry name" value="FAD/NAD-bd_sf"/>
</dbReference>
<dbReference type="PANTHER" id="PTHR42877:SF4">
    <property type="entry name" value="FAD_NAD(P)-BINDING DOMAIN-CONTAINING PROTEIN-RELATED"/>
    <property type="match status" value="1"/>
</dbReference>
<dbReference type="GO" id="GO:0050661">
    <property type="term" value="F:NADP binding"/>
    <property type="evidence" value="ECO:0007669"/>
    <property type="project" value="InterPro"/>
</dbReference>
<dbReference type="InterPro" id="IPR051209">
    <property type="entry name" value="FAD-bind_Monooxygenase_sf"/>
</dbReference>
<keyword evidence="2" id="KW-0285">Flavoprotein</keyword>
<keyword evidence="3" id="KW-0274">FAD</keyword>
<reference evidence="5 6" key="1">
    <citation type="submission" date="2017-07" db="EMBL/GenBank/DDBJ databases">
        <title>The new phylogeny of genus Mycobacterium.</title>
        <authorList>
            <person name="Tortoli E."/>
            <person name="Trovato A."/>
            <person name="Cirillo D.M."/>
        </authorList>
    </citation>
    <scope>NUCLEOTIDE SEQUENCE [LARGE SCALE GENOMIC DNA]</scope>
    <source>
        <strain evidence="5 6">ATCC 33027</strain>
    </source>
</reference>
<keyword evidence="4" id="KW-0560">Oxidoreductase</keyword>
<sequence>MKNVRIAIVGAGFSGIAAALKLRAAGHRDIVVYERAADVGGTWLANTYPGVACDAPSHVYSYSFSQDVDWSRRFAPGPEIQAYLRRCVNDGGIAELIHTGIEVRSATWSCGEWSIELSDGRTTYADVFVCAVGQLSEPAVPQLAGLPTFRGASFHTARWRHDIDLAGKHVAVVGTGASAIQVIPEIALTAEHLTVHQRSAPYVLKKPDGPYSPRLHRLYRLMPLLRAIARQSIWLYLELITLAYDRWPSALKALELYHARILQHEVADPDLRQRLRPQFGIGCKRILISNDYYAALSRPNVTLVTDPIEAVETTGIRTAAACHPVDVIVFATGFRTTPFISTVTIRGRSGTTLADSWAERAGAYLGLSVPDFPNMFLMYGPNTNLGSGSIIHMLESQVAHIVDAADHLRRHPGDIIEISESAFQRFLRDLEHRQRTSVWVGCRTWYHDRSGRDTHNWPWLTSTYRRRTRRIAAADYGLDRPRP</sequence>
<dbReference type="EMBL" id="NOZR01000003">
    <property type="protein sequence ID" value="OYN81812.1"/>
    <property type="molecule type" value="Genomic_DNA"/>
</dbReference>
<evidence type="ECO:0008006" key="7">
    <source>
        <dbReference type="Google" id="ProtNLM"/>
    </source>
</evidence>
<evidence type="ECO:0000256" key="3">
    <source>
        <dbReference type="ARBA" id="ARBA00022827"/>
    </source>
</evidence>
<evidence type="ECO:0000256" key="4">
    <source>
        <dbReference type="ARBA" id="ARBA00023002"/>
    </source>
</evidence>
<dbReference type="Pfam" id="PF00743">
    <property type="entry name" value="FMO-like"/>
    <property type="match status" value="1"/>
</dbReference>
<evidence type="ECO:0000313" key="5">
    <source>
        <dbReference type="EMBL" id="OYN81812.1"/>
    </source>
</evidence>
<dbReference type="AlphaFoldDB" id="A0A255DXJ4"/>
<organism evidence="5 6">
    <name type="scientific">Mycolicibacterium sphagni</name>
    <dbReference type="NCBI Taxonomy" id="1786"/>
    <lineage>
        <taxon>Bacteria</taxon>
        <taxon>Bacillati</taxon>
        <taxon>Actinomycetota</taxon>
        <taxon>Actinomycetes</taxon>
        <taxon>Mycobacteriales</taxon>
        <taxon>Mycobacteriaceae</taxon>
        <taxon>Mycolicibacterium</taxon>
    </lineage>
</organism>
<dbReference type="RefSeq" id="WP_094477243.1">
    <property type="nucleotide sequence ID" value="NZ_JACKSC010000181.1"/>
</dbReference>
<comment type="similarity">
    <text evidence="1">Belongs to the FAD-binding monooxygenase family.</text>
</comment>
<accession>A0A255DXJ4</accession>
<dbReference type="PANTHER" id="PTHR42877">
    <property type="entry name" value="L-ORNITHINE N(5)-MONOOXYGENASE-RELATED"/>
    <property type="match status" value="1"/>
</dbReference>
<dbReference type="InterPro" id="IPR020946">
    <property type="entry name" value="Flavin_mOase-like"/>
</dbReference>
<evidence type="ECO:0000313" key="6">
    <source>
        <dbReference type="Proteomes" id="UP000216063"/>
    </source>
</evidence>
<comment type="caution">
    <text evidence="5">The sequence shown here is derived from an EMBL/GenBank/DDBJ whole genome shotgun (WGS) entry which is preliminary data.</text>
</comment>
<keyword evidence="6" id="KW-1185">Reference proteome</keyword>